<reference evidence="9" key="1">
    <citation type="journal article" date="2016" name="Proc. Natl. Acad. Sci. U.S.A.">
        <title>Chromosome-level assembly of Arabidopsis thaliana Ler reveals the extent of translocation and inversion polymorphisms.</title>
        <authorList>
            <person name="Zapata L."/>
            <person name="Ding J."/>
            <person name="Willing E.M."/>
            <person name="Hartwig B."/>
            <person name="Bezdan D."/>
            <person name="Jiao W.B."/>
            <person name="Patel V."/>
            <person name="Velikkakam James G."/>
            <person name="Koornneef M."/>
            <person name="Ossowski S."/>
            <person name="Schneeberger K."/>
        </authorList>
    </citation>
    <scope>NUCLEOTIDE SEQUENCE [LARGE SCALE GENOMIC DNA]</scope>
    <source>
        <strain evidence="9">cv. Landsberg erecta</strain>
    </source>
</reference>
<organism evidence="8 9">
    <name type="scientific">Arabidopsis thaliana</name>
    <name type="common">Mouse-ear cress</name>
    <dbReference type="NCBI Taxonomy" id="3702"/>
    <lineage>
        <taxon>Eukaryota</taxon>
        <taxon>Viridiplantae</taxon>
        <taxon>Streptophyta</taxon>
        <taxon>Embryophyta</taxon>
        <taxon>Tracheophyta</taxon>
        <taxon>Spermatophyta</taxon>
        <taxon>Magnoliopsida</taxon>
        <taxon>eudicotyledons</taxon>
        <taxon>Gunneridae</taxon>
        <taxon>Pentapetalae</taxon>
        <taxon>rosids</taxon>
        <taxon>malvids</taxon>
        <taxon>Brassicales</taxon>
        <taxon>Brassicaceae</taxon>
        <taxon>Camelineae</taxon>
        <taxon>Arabidopsis</taxon>
    </lineage>
</organism>
<accession>A0A178W1V0</accession>
<name>A0A178W1V0_ARATH</name>
<evidence type="ECO:0000259" key="7">
    <source>
        <dbReference type="PROSITE" id="PS50846"/>
    </source>
</evidence>
<dbReference type="SUPFAM" id="SSF55008">
    <property type="entry name" value="HMA, heavy metal-associated domain"/>
    <property type="match status" value="1"/>
</dbReference>
<feature type="coiled-coil region" evidence="6">
    <location>
        <begin position="137"/>
        <end position="170"/>
    </location>
</feature>
<keyword evidence="2" id="KW-0479">Metal-binding</keyword>
<comment type="caution">
    <text evidence="8">The sequence shown here is derived from an EMBL/GenBank/DDBJ whole genome shotgun (WGS) entry which is preliminary data.</text>
</comment>
<dbReference type="ExpressionAtlas" id="A0A178W1V0">
    <property type="expression patterns" value="baseline"/>
</dbReference>
<dbReference type="PROSITE" id="PS50846">
    <property type="entry name" value="HMA_2"/>
    <property type="match status" value="2"/>
</dbReference>
<evidence type="ECO:0000256" key="2">
    <source>
        <dbReference type="ARBA" id="ARBA00022723"/>
    </source>
</evidence>
<feature type="domain" description="HMA" evidence="7">
    <location>
        <begin position="85"/>
        <end position="152"/>
    </location>
</feature>
<proteinExistence type="inferred from homology"/>
<evidence type="ECO:0000256" key="5">
    <source>
        <dbReference type="ARBA" id="ARBA00024045"/>
    </source>
</evidence>
<evidence type="ECO:0000256" key="1">
    <source>
        <dbReference type="ARBA" id="ARBA00022481"/>
    </source>
</evidence>
<feature type="domain" description="HMA" evidence="7">
    <location>
        <begin position="1"/>
        <end position="56"/>
    </location>
</feature>
<dbReference type="EMBL" id="LUHQ01000001">
    <property type="protein sequence ID" value="OAP12489.1"/>
    <property type="molecule type" value="Genomic_DNA"/>
</dbReference>
<dbReference type="AlphaFoldDB" id="A0A178W1V0"/>
<comment type="similarity">
    <text evidence="5">Belongs to the HIPP family.</text>
</comment>
<protein>
    <recommendedName>
        <fullName evidence="7">HMA domain-containing protein</fullName>
    </recommendedName>
</protein>
<evidence type="ECO:0000313" key="9">
    <source>
        <dbReference type="Proteomes" id="UP000078284"/>
    </source>
</evidence>
<keyword evidence="4" id="KW-0636">Prenylation</keyword>
<dbReference type="PANTHER" id="PTHR46195">
    <property type="entry name" value="HEAVY METAL-ASSOCIATED ISOPRENYLATED PLANT PROTEIN 7"/>
    <property type="match status" value="1"/>
</dbReference>
<dbReference type="Pfam" id="PF00403">
    <property type="entry name" value="HMA"/>
    <property type="match status" value="2"/>
</dbReference>
<dbReference type="InterPro" id="IPR044577">
    <property type="entry name" value="HIPP4/7/8/17/18/19"/>
</dbReference>
<gene>
    <name evidence="8" type="ordered locus">AXX17_At1g51830</name>
</gene>
<evidence type="ECO:0000256" key="3">
    <source>
        <dbReference type="ARBA" id="ARBA00023288"/>
    </source>
</evidence>
<keyword evidence="6" id="KW-0175">Coiled coil</keyword>
<keyword evidence="1" id="KW-0488">Methylation</keyword>
<dbReference type="PANTHER" id="PTHR46195:SF30">
    <property type="entry name" value="HEAVY METAL-ASSOCIATED ISOPRENYLATED PLANT PROTEIN 17-RELATED"/>
    <property type="match status" value="1"/>
</dbReference>
<dbReference type="Proteomes" id="UP000078284">
    <property type="component" value="Chromosome 1"/>
</dbReference>
<sequence>MNFEDCAKKIRKVACQFEGVKSCITDIDDQKVLVSGDFNLHKLVKTLKKKTGKKIEIVTTNEKSNEDNKDEIVPQNADETETSPIMEVEFDIPFLCEKYEKDFGKVISNCTGVETYVVDLENKKVVVIGNFDKDELSRKLKKKMHQKIKKAEKERQEWESEMMLREAEEEKKLAEIYEEIDKDRNVSLNPITDYEKEMAKHYYMFSDENPNACSIS</sequence>
<dbReference type="InterPro" id="IPR006121">
    <property type="entry name" value="HMA_dom"/>
</dbReference>
<dbReference type="InterPro" id="IPR036163">
    <property type="entry name" value="HMA_dom_sf"/>
</dbReference>
<evidence type="ECO:0000256" key="6">
    <source>
        <dbReference type="SAM" id="Coils"/>
    </source>
</evidence>
<dbReference type="GO" id="GO:0046872">
    <property type="term" value="F:metal ion binding"/>
    <property type="evidence" value="ECO:0007669"/>
    <property type="project" value="UniProtKB-KW"/>
</dbReference>
<evidence type="ECO:0000256" key="4">
    <source>
        <dbReference type="ARBA" id="ARBA00023289"/>
    </source>
</evidence>
<dbReference type="Gene3D" id="3.30.70.100">
    <property type="match status" value="2"/>
</dbReference>
<evidence type="ECO:0000313" key="8">
    <source>
        <dbReference type="EMBL" id="OAP12489.1"/>
    </source>
</evidence>
<keyword evidence="3" id="KW-0449">Lipoprotein</keyword>